<comment type="caution">
    <text evidence="1">The sequence shown here is derived from an EMBL/GenBank/DDBJ whole genome shotgun (WGS) entry which is preliminary data.</text>
</comment>
<evidence type="ECO:0000313" key="1">
    <source>
        <dbReference type="EMBL" id="GGO44835.1"/>
    </source>
</evidence>
<gene>
    <name evidence="1" type="ORF">GCM10010977_16150</name>
</gene>
<name>A0ABQ2LZ70_9MICC</name>
<proteinExistence type="predicted"/>
<dbReference type="EMBL" id="BMLQ01000004">
    <property type="protein sequence ID" value="GGO44835.1"/>
    <property type="molecule type" value="Genomic_DNA"/>
</dbReference>
<protein>
    <recommendedName>
        <fullName evidence="3">HTTM domain-containing protein</fullName>
    </recommendedName>
</protein>
<accession>A0ABQ2LZ70</accession>
<evidence type="ECO:0000313" key="2">
    <source>
        <dbReference type="Proteomes" id="UP000642509"/>
    </source>
</evidence>
<organism evidence="1 2">
    <name type="scientific">Citricoccus zhacaiensis</name>
    <dbReference type="NCBI Taxonomy" id="489142"/>
    <lineage>
        <taxon>Bacteria</taxon>
        <taxon>Bacillati</taxon>
        <taxon>Actinomycetota</taxon>
        <taxon>Actinomycetes</taxon>
        <taxon>Micrococcales</taxon>
        <taxon>Micrococcaceae</taxon>
        <taxon>Citricoccus</taxon>
    </lineage>
</organism>
<evidence type="ECO:0008006" key="3">
    <source>
        <dbReference type="Google" id="ProtNLM"/>
    </source>
</evidence>
<reference evidence="2" key="1">
    <citation type="journal article" date="2019" name="Int. J. Syst. Evol. Microbiol.">
        <title>The Global Catalogue of Microorganisms (GCM) 10K type strain sequencing project: providing services to taxonomists for standard genome sequencing and annotation.</title>
        <authorList>
            <consortium name="The Broad Institute Genomics Platform"/>
            <consortium name="The Broad Institute Genome Sequencing Center for Infectious Disease"/>
            <person name="Wu L."/>
            <person name="Ma J."/>
        </authorList>
    </citation>
    <scope>NUCLEOTIDE SEQUENCE [LARGE SCALE GENOMIC DNA]</scope>
    <source>
        <strain evidence="2">CGMCC 1.7064</strain>
    </source>
</reference>
<dbReference type="RefSeq" id="WP_229672421.1">
    <property type="nucleotide sequence ID" value="NZ_BAAAOU010000005.1"/>
</dbReference>
<dbReference type="Proteomes" id="UP000642509">
    <property type="component" value="Unassembled WGS sequence"/>
</dbReference>
<sequence>MTGTEHPFPSFASPAFQKAVDLLRPAAQPIRPAVLRVATGIFSAAHNIRRRTMFRTLHAQDASQFTPVGVVKILRKPLPPRVADGIFDAAQAVNIAATLGIGHRITGPLNAALQLWTISYRNSWTMLLHSDNMLTMHQMVLGATRSADALSIDSLLREGTLFPQRFDRAYGAVPTAMNVATVAVYFISGMAKVRGPLGLKWAGGDVLRGQIAVDGMRKDLFGSTKPEAGAALYRQKELFTVMAVVSLAVELGAPLSLINRRLGQVFAAGAWGMHVGIRIIMGIKFKYNISGVSYLPYFPMGPQLPR</sequence>
<keyword evidence="2" id="KW-1185">Reference proteome</keyword>